<dbReference type="AlphaFoldDB" id="A0A4U5QG73"/>
<feature type="region of interest" description="Disordered" evidence="1">
    <location>
        <begin position="78"/>
        <end position="100"/>
    </location>
</feature>
<feature type="region of interest" description="Disordered" evidence="1">
    <location>
        <begin position="22"/>
        <end position="50"/>
    </location>
</feature>
<reference evidence="2" key="1">
    <citation type="submission" date="2018-10" db="EMBL/GenBank/DDBJ databases">
        <title>Population genomic analysis revealed the cold adaptation of white poplar.</title>
        <authorList>
            <person name="Liu Y.-J."/>
        </authorList>
    </citation>
    <scope>NUCLEOTIDE SEQUENCE [LARGE SCALE GENOMIC DNA]</scope>
    <source>
        <strain evidence="2">PAL-ZL1</strain>
    </source>
</reference>
<evidence type="ECO:0000313" key="2">
    <source>
        <dbReference type="EMBL" id="TKS09598.1"/>
    </source>
</evidence>
<feature type="compositionally biased region" description="Basic and acidic residues" evidence="1">
    <location>
        <begin position="25"/>
        <end position="36"/>
    </location>
</feature>
<dbReference type="PANTHER" id="PTHR23099:SF0">
    <property type="entry name" value="GERM CELL NUCLEAR ACIDIC PROTEIN"/>
    <property type="match status" value="1"/>
</dbReference>
<sequence>MGVCGRVESLGLRRPKSIIFIESNPNHDHAQDDPTNKKQPFLESPPANSSFSENNQLRLFFPRLGKWSWSSKHVEAPPLPKHFRDCEGRSGPPPSKHRHIPTMEEQGAGMDGEELNRMNSVMNKLFQMEYVSDNTCREIELENEVDDSIKTIDNSQLKRE</sequence>
<protein>
    <submittedName>
        <fullName evidence="2">Uncharacterized protein</fullName>
    </submittedName>
</protein>
<dbReference type="GO" id="GO:0005634">
    <property type="term" value="C:nucleus"/>
    <property type="evidence" value="ECO:0007669"/>
    <property type="project" value="TreeGrafter"/>
</dbReference>
<dbReference type="PANTHER" id="PTHR23099">
    <property type="entry name" value="TRANSCRIPTIONAL REGULATOR"/>
    <property type="match status" value="1"/>
</dbReference>
<name>A0A4U5QG73_POPAL</name>
<accession>A0A4U5QG73</accession>
<organism evidence="2">
    <name type="scientific">Populus alba</name>
    <name type="common">White poplar</name>
    <dbReference type="NCBI Taxonomy" id="43335"/>
    <lineage>
        <taxon>Eukaryota</taxon>
        <taxon>Viridiplantae</taxon>
        <taxon>Streptophyta</taxon>
        <taxon>Embryophyta</taxon>
        <taxon>Tracheophyta</taxon>
        <taxon>Spermatophyta</taxon>
        <taxon>Magnoliopsida</taxon>
        <taxon>eudicotyledons</taxon>
        <taxon>Gunneridae</taxon>
        <taxon>Pentapetalae</taxon>
        <taxon>rosids</taxon>
        <taxon>fabids</taxon>
        <taxon>Malpighiales</taxon>
        <taxon>Salicaceae</taxon>
        <taxon>Saliceae</taxon>
        <taxon>Populus</taxon>
    </lineage>
</organism>
<dbReference type="EMBL" id="RCHU01000264">
    <property type="protein sequence ID" value="TKS09598.1"/>
    <property type="molecule type" value="Genomic_DNA"/>
</dbReference>
<dbReference type="STRING" id="43335.A0A4U5QG73"/>
<evidence type="ECO:0000256" key="1">
    <source>
        <dbReference type="SAM" id="MobiDB-lite"/>
    </source>
</evidence>
<comment type="caution">
    <text evidence="2">The sequence shown here is derived from an EMBL/GenBank/DDBJ whole genome shotgun (WGS) entry which is preliminary data.</text>
</comment>
<gene>
    <name evidence="2" type="ORF">D5086_0000091100</name>
</gene>
<proteinExistence type="predicted"/>